<protein>
    <submittedName>
        <fullName evidence="1">ZN692 protein</fullName>
    </submittedName>
</protein>
<accession>A0A7K6BHJ8</accession>
<dbReference type="EMBL" id="VZRI01014186">
    <property type="protein sequence ID" value="NWV01856.1"/>
    <property type="molecule type" value="Genomic_DNA"/>
</dbReference>
<feature type="non-terminal residue" evidence="1">
    <location>
        <position position="115"/>
    </location>
</feature>
<comment type="caution">
    <text evidence="1">The sequence shown here is derived from an EMBL/GenBank/DDBJ whole genome shotgun (WGS) entry which is preliminary data.</text>
</comment>
<proteinExistence type="predicted"/>
<sequence>RRQRRRALDSRRSRSRIRIGSHWEHWCRLKAQMGFSLHSQLAQFLLNRVTGTGTSPPSHPSPLLATSLQALVALSHSHGRRCGLLPVLRAPLAGSYQLLWECPAGHRFCWDGANG</sequence>
<name>A0A7K6BHJ8_UPUEP</name>
<gene>
    <name evidence="1" type="primary">Znf692</name>
    <name evidence="1" type="ORF">UPUEPO_R01239</name>
</gene>
<evidence type="ECO:0000313" key="1">
    <source>
        <dbReference type="EMBL" id="NWV01856.1"/>
    </source>
</evidence>
<evidence type="ECO:0000313" key="2">
    <source>
        <dbReference type="Proteomes" id="UP000544127"/>
    </source>
</evidence>
<feature type="non-terminal residue" evidence="1">
    <location>
        <position position="1"/>
    </location>
</feature>
<dbReference type="OrthoDB" id="8685330at2759"/>
<dbReference type="Proteomes" id="UP000544127">
    <property type="component" value="Unassembled WGS sequence"/>
</dbReference>
<organism evidence="1 2">
    <name type="scientific">Upupa epops</name>
    <name type="common">Eurasian hoopoe</name>
    <dbReference type="NCBI Taxonomy" id="57439"/>
    <lineage>
        <taxon>Eukaryota</taxon>
        <taxon>Metazoa</taxon>
        <taxon>Chordata</taxon>
        <taxon>Craniata</taxon>
        <taxon>Vertebrata</taxon>
        <taxon>Euteleostomi</taxon>
        <taxon>Archelosauria</taxon>
        <taxon>Archosauria</taxon>
        <taxon>Dinosauria</taxon>
        <taxon>Saurischia</taxon>
        <taxon>Theropoda</taxon>
        <taxon>Coelurosauria</taxon>
        <taxon>Aves</taxon>
        <taxon>Neognathae</taxon>
        <taxon>Neoaves</taxon>
        <taxon>Telluraves</taxon>
        <taxon>Coraciimorphae</taxon>
        <taxon>Bucerotiformes</taxon>
        <taxon>Upupidae</taxon>
        <taxon>Upupa</taxon>
    </lineage>
</organism>
<reference evidence="1 2" key="1">
    <citation type="submission" date="2019-09" db="EMBL/GenBank/DDBJ databases">
        <title>Bird 10,000 Genomes (B10K) Project - Family phase.</title>
        <authorList>
            <person name="Zhang G."/>
        </authorList>
    </citation>
    <scope>NUCLEOTIDE SEQUENCE [LARGE SCALE GENOMIC DNA]</scope>
    <source>
        <strain evidence="1">B10K-DU-012-37</strain>
    </source>
</reference>
<keyword evidence="2" id="KW-1185">Reference proteome</keyword>
<dbReference type="AlphaFoldDB" id="A0A7K6BHJ8"/>